<accession>A0A8T2M2D7</accession>
<proteinExistence type="predicted"/>
<organism evidence="2 3">
    <name type="scientific">Astyanax mexicanus</name>
    <name type="common">Blind cave fish</name>
    <name type="synonym">Astyanax fasciatus mexicanus</name>
    <dbReference type="NCBI Taxonomy" id="7994"/>
    <lineage>
        <taxon>Eukaryota</taxon>
        <taxon>Metazoa</taxon>
        <taxon>Chordata</taxon>
        <taxon>Craniata</taxon>
        <taxon>Vertebrata</taxon>
        <taxon>Euteleostomi</taxon>
        <taxon>Actinopterygii</taxon>
        <taxon>Neopterygii</taxon>
        <taxon>Teleostei</taxon>
        <taxon>Ostariophysi</taxon>
        <taxon>Characiformes</taxon>
        <taxon>Characoidei</taxon>
        <taxon>Acestrorhamphidae</taxon>
        <taxon>Acestrorhamphinae</taxon>
        <taxon>Astyanax</taxon>
    </lineage>
</organism>
<comment type="caution">
    <text evidence="2">The sequence shown here is derived from an EMBL/GenBank/DDBJ whole genome shotgun (WGS) entry which is preliminary data.</text>
</comment>
<evidence type="ECO:0000256" key="1">
    <source>
        <dbReference type="SAM" id="Phobius"/>
    </source>
</evidence>
<keyword evidence="1" id="KW-0472">Membrane</keyword>
<name>A0A8T2M2D7_ASTMX</name>
<dbReference type="Proteomes" id="UP000752171">
    <property type="component" value="Unassembled WGS sequence"/>
</dbReference>
<keyword evidence="1" id="KW-1133">Transmembrane helix</keyword>
<keyword evidence="1" id="KW-0812">Transmembrane</keyword>
<dbReference type="AlphaFoldDB" id="A0A8T2M2D7"/>
<dbReference type="EMBL" id="JAICCE010000007">
    <property type="protein sequence ID" value="KAG9275776.1"/>
    <property type="molecule type" value="Genomic_DNA"/>
</dbReference>
<feature type="transmembrane region" description="Helical" evidence="1">
    <location>
        <begin position="162"/>
        <end position="195"/>
    </location>
</feature>
<gene>
    <name evidence="2" type="ORF">AMEX_G10332</name>
</gene>
<evidence type="ECO:0000313" key="2">
    <source>
        <dbReference type="EMBL" id="KAG9275776.1"/>
    </source>
</evidence>
<protein>
    <submittedName>
        <fullName evidence="2">Putative threonine-rich GPI-anchored glycoprotein isoform X1</fullName>
    </submittedName>
</protein>
<evidence type="ECO:0000313" key="3">
    <source>
        <dbReference type="Proteomes" id="UP000752171"/>
    </source>
</evidence>
<reference evidence="2 3" key="1">
    <citation type="submission" date="2021-07" db="EMBL/GenBank/DDBJ databases">
        <authorList>
            <person name="Imarazene B."/>
            <person name="Zahm M."/>
            <person name="Klopp C."/>
            <person name="Cabau C."/>
            <person name="Beille S."/>
            <person name="Jouanno E."/>
            <person name="Castinel A."/>
            <person name="Lluch J."/>
            <person name="Gil L."/>
            <person name="Kuchtly C."/>
            <person name="Lopez Roques C."/>
            <person name="Donnadieu C."/>
            <person name="Parrinello H."/>
            <person name="Journot L."/>
            <person name="Du K."/>
            <person name="Schartl M."/>
            <person name="Retaux S."/>
            <person name="Guiguen Y."/>
        </authorList>
    </citation>
    <scope>NUCLEOTIDE SEQUENCE [LARGE SCALE GENOMIC DNA]</scope>
    <source>
        <strain evidence="2">Pach_M1</strain>
        <tissue evidence="2">Testis</tissue>
    </source>
</reference>
<sequence>MFYCSSRSGAAVVYARLVFNSSSTIPSESSVLNATTTLLNSRLSNLNHSTNVLNISYQKTSINSYRISFGFKISNVSIYKDIQLQSGTYDVIQSTINGLLNTILNDPSAPPFVFQRANFTLNDTVIQADAEYVFVEGDIKTPSKFLTEILKVSGLGSGAFPGWALAIIIPCGIAIILVPCWILLCILLSGCCGAVRRRWRRRRSYNVQYTVSNGLF</sequence>